<reference evidence="2" key="1">
    <citation type="submission" date="2019-06" db="EMBL/GenBank/DDBJ databases">
        <authorList>
            <person name="Zheng W."/>
        </authorList>
    </citation>
    <scope>NUCLEOTIDE SEQUENCE</scope>
    <source>
        <strain evidence="2">QDHG01</strain>
    </source>
</reference>
<accession>A0A8J8SVZ3</accession>
<protein>
    <submittedName>
        <fullName evidence="2">Uncharacterized protein</fullName>
    </submittedName>
</protein>
<sequence length="336" mass="37312">MQNMMRNSGTIIPFPERILDEFTNGRGSNHKIVEEDENEDDTGNVSETMSLAGSQVPTPHLRMANSDNKMIFSQSTLTGGHTRTNSSKAQSLKGSIVIQKPAAMSSQFSSIVLQNNSQHHDKKKPNAINVPETKKVINRNTNNIRIHPPADHAMLLADIDQFLSQVPASFVCTGGTEFHNEHTTAVVSSAIRLSNHQKEHQTPESHIKVFSAQKSDKTLARHSTESEKFGKQDEETKSSFPFSPQNLNEDSSMHSPPPGNFDDSSKSGGKYVKDWIAEEDQSKKGRFSGQQQKSVMEKIKPPALRRNFSPIKSGKQVKGSVAQSRFTAELTKKRFK</sequence>
<dbReference type="AlphaFoldDB" id="A0A8J8SVZ3"/>
<evidence type="ECO:0000313" key="2">
    <source>
        <dbReference type="EMBL" id="TNV72423.1"/>
    </source>
</evidence>
<proteinExistence type="predicted"/>
<feature type="region of interest" description="Disordered" evidence="1">
    <location>
        <begin position="195"/>
        <end position="336"/>
    </location>
</feature>
<feature type="compositionally biased region" description="Basic and acidic residues" evidence="1">
    <location>
        <begin position="271"/>
        <end position="283"/>
    </location>
</feature>
<feature type="compositionally biased region" description="Basic and acidic residues" evidence="1">
    <location>
        <begin position="214"/>
        <end position="237"/>
    </location>
</feature>
<comment type="caution">
    <text evidence="2">The sequence shown here is derived from an EMBL/GenBank/DDBJ whole genome shotgun (WGS) entry which is preliminary data.</text>
</comment>
<evidence type="ECO:0000313" key="3">
    <source>
        <dbReference type="Proteomes" id="UP000785679"/>
    </source>
</evidence>
<gene>
    <name evidence="2" type="ORF">FGO68_gene7578</name>
</gene>
<feature type="compositionally biased region" description="Polar residues" evidence="1">
    <location>
        <begin position="238"/>
        <end position="254"/>
    </location>
</feature>
<dbReference type="Proteomes" id="UP000785679">
    <property type="component" value="Unassembled WGS sequence"/>
</dbReference>
<evidence type="ECO:0000256" key="1">
    <source>
        <dbReference type="SAM" id="MobiDB-lite"/>
    </source>
</evidence>
<name>A0A8J8SVZ3_HALGN</name>
<organism evidence="2 3">
    <name type="scientific">Halteria grandinella</name>
    <dbReference type="NCBI Taxonomy" id="5974"/>
    <lineage>
        <taxon>Eukaryota</taxon>
        <taxon>Sar</taxon>
        <taxon>Alveolata</taxon>
        <taxon>Ciliophora</taxon>
        <taxon>Intramacronucleata</taxon>
        <taxon>Spirotrichea</taxon>
        <taxon>Stichotrichia</taxon>
        <taxon>Sporadotrichida</taxon>
        <taxon>Halteriidae</taxon>
        <taxon>Halteria</taxon>
    </lineage>
</organism>
<dbReference type="EMBL" id="RRYP01022425">
    <property type="protein sequence ID" value="TNV72423.1"/>
    <property type="molecule type" value="Genomic_DNA"/>
</dbReference>
<keyword evidence="3" id="KW-1185">Reference proteome</keyword>
<feature type="compositionally biased region" description="Basic and acidic residues" evidence="1">
    <location>
        <begin position="196"/>
        <end position="207"/>
    </location>
</feature>